<accession>A0A8S3R0R4</accession>
<comment type="caution">
    <text evidence="2">The sequence shown here is derived from an EMBL/GenBank/DDBJ whole genome shotgun (WGS) entry which is preliminary data.</text>
</comment>
<protein>
    <submittedName>
        <fullName evidence="2">Uncharacterized protein</fullName>
    </submittedName>
</protein>
<keyword evidence="3" id="KW-1185">Reference proteome</keyword>
<name>A0A8S3R0R4_MYTED</name>
<evidence type="ECO:0000313" key="3">
    <source>
        <dbReference type="Proteomes" id="UP000683360"/>
    </source>
</evidence>
<gene>
    <name evidence="2" type="ORF">MEDL_13496</name>
</gene>
<dbReference type="EMBL" id="CAJPWZ010000697">
    <property type="protein sequence ID" value="CAG2198752.1"/>
    <property type="molecule type" value="Genomic_DNA"/>
</dbReference>
<dbReference type="AlphaFoldDB" id="A0A8S3R0R4"/>
<sequence>MFSEDENISNKPKTLMTMRFPAMQIVMRTTKPSDDDQSSDDDGDDMNDEYKNYRLNAKATLKTRSSSFLATATMAWDAEQSSLLEQLRGSDVILGGDPRYDSPGYSAKYGSYTLTDLQTKKILDFQLRQVLCQNKRMKAVVESKYLLTDVPKVSPVYQTYDLEVFHSVVNNFATKSTHFFYSSTIARLCVAAMHYNENCNRDKAFTKDGVQCFSMVYPKAKTGKEAVVKSRLSPASYGILCFADQVSGCFRREHDCSSYSNAAGDVQILQNHFPVSITQTFELFQKPDLIARHRSRFQR</sequence>
<dbReference type="Proteomes" id="UP000683360">
    <property type="component" value="Unassembled WGS sequence"/>
</dbReference>
<reference evidence="2" key="1">
    <citation type="submission" date="2021-03" db="EMBL/GenBank/DDBJ databases">
        <authorList>
            <person name="Bekaert M."/>
        </authorList>
    </citation>
    <scope>NUCLEOTIDE SEQUENCE</scope>
</reference>
<dbReference type="PANTHER" id="PTHR31751:SF42">
    <property type="entry name" value="PROTEIN CBG10204"/>
    <property type="match status" value="1"/>
</dbReference>
<dbReference type="OrthoDB" id="6141328at2759"/>
<organism evidence="2 3">
    <name type="scientific">Mytilus edulis</name>
    <name type="common">Blue mussel</name>
    <dbReference type="NCBI Taxonomy" id="6550"/>
    <lineage>
        <taxon>Eukaryota</taxon>
        <taxon>Metazoa</taxon>
        <taxon>Spiralia</taxon>
        <taxon>Lophotrochozoa</taxon>
        <taxon>Mollusca</taxon>
        <taxon>Bivalvia</taxon>
        <taxon>Autobranchia</taxon>
        <taxon>Pteriomorphia</taxon>
        <taxon>Mytilida</taxon>
        <taxon>Mytiloidea</taxon>
        <taxon>Mytilidae</taxon>
        <taxon>Mytilinae</taxon>
        <taxon>Mytilus</taxon>
    </lineage>
</organism>
<dbReference type="PANTHER" id="PTHR31751">
    <property type="entry name" value="SI:CH211-108C17.2-RELATED-RELATED"/>
    <property type="match status" value="1"/>
</dbReference>
<feature type="region of interest" description="Disordered" evidence="1">
    <location>
        <begin position="28"/>
        <end position="49"/>
    </location>
</feature>
<feature type="compositionally biased region" description="Acidic residues" evidence="1">
    <location>
        <begin position="35"/>
        <end position="47"/>
    </location>
</feature>
<evidence type="ECO:0000256" key="1">
    <source>
        <dbReference type="SAM" id="MobiDB-lite"/>
    </source>
</evidence>
<proteinExistence type="predicted"/>
<evidence type="ECO:0000313" key="2">
    <source>
        <dbReference type="EMBL" id="CAG2198752.1"/>
    </source>
</evidence>